<dbReference type="EMBL" id="CP138335">
    <property type="protein sequence ID" value="XBW08203.1"/>
    <property type="molecule type" value="Genomic_DNA"/>
</dbReference>
<feature type="domain" description="Gfo/Idh/MocA-like oxidoreductase N-terminal" evidence="2">
    <location>
        <begin position="2"/>
        <end position="120"/>
    </location>
</feature>
<dbReference type="InterPro" id="IPR055170">
    <property type="entry name" value="GFO_IDH_MocA-like_dom"/>
</dbReference>
<evidence type="ECO:0000313" key="4">
    <source>
        <dbReference type="EMBL" id="XBW08203.1"/>
    </source>
</evidence>
<gene>
    <name evidence="4" type="ORF">SAC06_01195</name>
</gene>
<dbReference type="GO" id="GO:0016491">
    <property type="term" value="F:oxidoreductase activity"/>
    <property type="evidence" value="ECO:0007669"/>
    <property type="project" value="UniProtKB-KW"/>
</dbReference>
<proteinExistence type="predicted"/>
<dbReference type="PANTHER" id="PTHR43818">
    <property type="entry name" value="BCDNA.GH03377"/>
    <property type="match status" value="1"/>
</dbReference>
<feature type="domain" description="GFO/IDH/MocA-like oxidoreductase" evidence="3">
    <location>
        <begin position="135"/>
        <end position="252"/>
    </location>
</feature>
<organism evidence="4">
    <name type="scientific">Scrofimicrobium appendicitidis</name>
    <dbReference type="NCBI Taxonomy" id="3079930"/>
    <lineage>
        <taxon>Bacteria</taxon>
        <taxon>Bacillati</taxon>
        <taxon>Actinomycetota</taxon>
        <taxon>Actinomycetes</taxon>
        <taxon>Actinomycetales</taxon>
        <taxon>Actinomycetaceae</taxon>
        <taxon>Scrofimicrobium</taxon>
    </lineage>
</organism>
<dbReference type="SUPFAM" id="SSF55347">
    <property type="entry name" value="Glyceraldehyde-3-phosphate dehydrogenase-like, C-terminal domain"/>
    <property type="match status" value="1"/>
</dbReference>
<dbReference type="AlphaFoldDB" id="A0AAU7V9Y6"/>
<evidence type="ECO:0000256" key="1">
    <source>
        <dbReference type="ARBA" id="ARBA00023002"/>
    </source>
</evidence>
<reference evidence="4" key="1">
    <citation type="submission" date="2023-11" db="EMBL/GenBank/DDBJ databases">
        <title>Scrofimicrobium hongkongense sp. nov., isolated from a patient with peritonitis.</title>
        <authorList>
            <person name="Lao H.Y."/>
            <person name="Wong A.Y.P."/>
            <person name="Ng T.L."/>
            <person name="Wong R.Y.L."/>
            <person name="Yau M.C.Y."/>
            <person name="Lam J.Y.W."/>
            <person name="Siu G.K.H."/>
        </authorList>
    </citation>
    <scope>NUCLEOTIDE SEQUENCE</scope>
    <source>
        <strain evidence="4">R131</strain>
    </source>
</reference>
<accession>A0AAU7V9Y6</accession>
<keyword evidence="1" id="KW-0560">Oxidoreductase</keyword>
<dbReference type="KEGG" id="sapp:SAC06_01195"/>
<dbReference type="Pfam" id="PF22725">
    <property type="entry name" value="GFO_IDH_MocA_C3"/>
    <property type="match status" value="1"/>
</dbReference>
<dbReference type="Gene3D" id="3.30.360.10">
    <property type="entry name" value="Dihydrodipicolinate Reductase, domain 2"/>
    <property type="match status" value="1"/>
</dbReference>
<dbReference type="Pfam" id="PF01408">
    <property type="entry name" value="GFO_IDH_MocA"/>
    <property type="match status" value="1"/>
</dbReference>
<dbReference type="Gene3D" id="3.40.50.720">
    <property type="entry name" value="NAD(P)-binding Rossmann-like Domain"/>
    <property type="match status" value="1"/>
</dbReference>
<dbReference type="PANTHER" id="PTHR43818:SF11">
    <property type="entry name" value="BCDNA.GH03377"/>
    <property type="match status" value="1"/>
</dbReference>
<dbReference type="SUPFAM" id="SSF51735">
    <property type="entry name" value="NAD(P)-binding Rossmann-fold domains"/>
    <property type="match status" value="1"/>
</dbReference>
<dbReference type="GO" id="GO:0000166">
    <property type="term" value="F:nucleotide binding"/>
    <property type="evidence" value="ECO:0007669"/>
    <property type="project" value="InterPro"/>
</dbReference>
<protein>
    <submittedName>
        <fullName evidence="4">Gfo/Idh/MocA family oxidoreductase</fullName>
    </submittedName>
</protein>
<dbReference type="InterPro" id="IPR000683">
    <property type="entry name" value="Gfo/Idh/MocA-like_OxRdtase_N"/>
</dbReference>
<dbReference type="InterPro" id="IPR036291">
    <property type="entry name" value="NAD(P)-bd_dom_sf"/>
</dbReference>
<evidence type="ECO:0000259" key="2">
    <source>
        <dbReference type="Pfam" id="PF01408"/>
    </source>
</evidence>
<name>A0AAU7V9Y6_9ACTO</name>
<dbReference type="InterPro" id="IPR050463">
    <property type="entry name" value="Gfo/Idh/MocA_oxidrdct_glycsds"/>
</dbReference>
<evidence type="ECO:0000259" key="3">
    <source>
        <dbReference type="Pfam" id="PF22725"/>
    </source>
</evidence>
<dbReference type="RefSeq" id="WP_350258403.1">
    <property type="nucleotide sequence ID" value="NZ_CP138335.1"/>
</dbReference>
<sequence>MLNIALVGTGAFAREHAQALQQLPEVTIRYVVGSDPAHTASFAATIPHAQPSTNLDRVLADPELVAVDICNRTAQHASATLAALRAGKHVHVDKPAALSVANFDAMTAAAERAGVSLMVGQTVRFQPIIAQLQARSRELGAPRLLHVSWYTGHVWPGGWRSWQLDPAQSGGHPVHNGTHIMDLAVWLLGAEPVEVLTRGFNTFAARMPQPDSFTSVVRFDNGALATLELCYALRERGDALRRVVLVGERGTLKHSTEDDPGLSAPGVKVPPASILGALDRQLAHWIAVVTGAESLLVQPQQVRAALRGALAAQQSLVTGAPVRLEPNGVSA</sequence>